<dbReference type="EMBL" id="GBXI01004376">
    <property type="protein sequence ID" value="JAD09916.1"/>
    <property type="molecule type" value="Transcribed_RNA"/>
</dbReference>
<accession>A0A0A1XG43</accession>
<evidence type="ECO:0000313" key="3">
    <source>
        <dbReference type="EMBL" id="JAD09916.1"/>
    </source>
</evidence>
<name>A0A0A1XG43_ZEUCU</name>
<dbReference type="Gene3D" id="3.40.605.10">
    <property type="entry name" value="Aldehyde Dehydrogenase, Chain A, domain 1"/>
    <property type="match status" value="1"/>
</dbReference>
<dbReference type="GO" id="GO:0004777">
    <property type="term" value="F:succinate-semialdehyde dehydrogenase (NAD+) activity"/>
    <property type="evidence" value="ECO:0007669"/>
    <property type="project" value="TreeGrafter"/>
</dbReference>
<dbReference type="SUPFAM" id="SSF53720">
    <property type="entry name" value="ALDH-like"/>
    <property type="match status" value="1"/>
</dbReference>
<gene>
    <name evidence="3" type="primary">gabD_0</name>
    <name evidence="3" type="ORF">g.26553</name>
</gene>
<organism evidence="3">
    <name type="scientific">Zeugodacus cucurbitae</name>
    <name type="common">Melon fruit fly</name>
    <name type="synonym">Bactrocera cucurbitae</name>
    <dbReference type="NCBI Taxonomy" id="28588"/>
    <lineage>
        <taxon>Eukaryota</taxon>
        <taxon>Metazoa</taxon>
        <taxon>Ecdysozoa</taxon>
        <taxon>Arthropoda</taxon>
        <taxon>Hexapoda</taxon>
        <taxon>Insecta</taxon>
        <taxon>Pterygota</taxon>
        <taxon>Neoptera</taxon>
        <taxon>Endopterygota</taxon>
        <taxon>Diptera</taxon>
        <taxon>Brachycera</taxon>
        <taxon>Muscomorpha</taxon>
        <taxon>Tephritoidea</taxon>
        <taxon>Tephritidae</taxon>
        <taxon>Zeugodacus</taxon>
        <taxon>Zeugodacus</taxon>
    </lineage>
</organism>
<dbReference type="PANTHER" id="PTHR43353">
    <property type="entry name" value="SUCCINATE-SEMIALDEHYDE DEHYDROGENASE, MITOCHONDRIAL"/>
    <property type="match status" value="1"/>
</dbReference>
<reference evidence="3" key="1">
    <citation type="submission" date="2014-11" db="EMBL/GenBank/DDBJ databases">
        <authorList>
            <person name="Geib S."/>
        </authorList>
    </citation>
    <scope>NUCLEOTIDE SEQUENCE</scope>
</reference>
<dbReference type="GO" id="GO:0005739">
    <property type="term" value="C:mitochondrion"/>
    <property type="evidence" value="ECO:0007669"/>
    <property type="project" value="TreeGrafter"/>
</dbReference>
<feature type="domain" description="Aldehyde dehydrogenase" evidence="2">
    <location>
        <begin position="33"/>
        <end position="190"/>
    </location>
</feature>
<sequence length="192" mass="21079">MLFCNSLRPKLTLSATRTFSCLVQSKAFINGNWINASTNETFEVINPANGRIVGSVPNMNVNDAVQAVQAAKNAFEQSEWSKFTAKERSSLLKKWFNLIEKNGNEISEIMSAESGKPINEARGEVAYGNAFIEWFAEEARRIYGDIIPSAAKDREIIVLKQPLGVAALITPWNFPLAMITRKAGAALAAGLK</sequence>
<dbReference type="PANTHER" id="PTHR43353:SF5">
    <property type="entry name" value="SUCCINATE-SEMIALDEHYDE DEHYDROGENASE, MITOCHONDRIAL"/>
    <property type="match status" value="1"/>
</dbReference>
<evidence type="ECO:0000256" key="1">
    <source>
        <dbReference type="ARBA" id="ARBA00023002"/>
    </source>
</evidence>
<dbReference type="GO" id="GO:0009450">
    <property type="term" value="P:gamma-aminobutyric acid catabolic process"/>
    <property type="evidence" value="ECO:0007669"/>
    <property type="project" value="TreeGrafter"/>
</dbReference>
<dbReference type="FunFam" id="3.40.605.10:FF:000063">
    <property type="entry name" value="Succinate-semialdehyde dehydrogenase, mitochondrial"/>
    <property type="match status" value="1"/>
</dbReference>
<reference evidence="3" key="2">
    <citation type="journal article" date="2015" name="Gigascience">
        <title>Reconstructing a comprehensive transcriptome assembly of a white-pupal translocated strain of the pest fruit fly Bactrocera cucurbitae.</title>
        <authorList>
            <person name="Sim S.B."/>
            <person name="Calla B."/>
            <person name="Hall B."/>
            <person name="DeRego T."/>
            <person name="Geib S.M."/>
        </authorList>
    </citation>
    <scope>NUCLEOTIDE SEQUENCE</scope>
</reference>
<dbReference type="AlphaFoldDB" id="A0A0A1XG43"/>
<dbReference type="InterPro" id="IPR016162">
    <property type="entry name" value="Ald_DH_N"/>
</dbReference>
<dbReference type="InterPro" id="IPR016161">
    <property type="entry name" value="Ald_DH/histidinol_DH"/>
</dbReference>
<dbReference type="InterPro" id="IPR015590">
    <property type="entry name" value="Aldehyde_DH_dom"/>
</dbReference>
<proteinExistence type="predicted"/>
<dbReference type="Pfam" id="PF00171">
    <property type="entry name" value="Aldedh"/>
    <property type="match status" value="1"/>
</dbReference>
<dbReference type="InterPro" id="IPR050740">
    <property type="entry name" value="Aldehyde_DH_Superfamily"/>
</dbReference>
<protein>
    <submittedName>
        <fullName evidence="3">Succinate-semialdehyde dehydrogenase [NADP(+)] GabD</fullName>
    </submittedName>
</protein>
<evidence type="ECO:0000259" key="2">
    <source>
        <dbReference type="Pfam" id="PF00171"/>
    </source>
</evidence>
<keyword evidence="1" id="KW-0560">Oxidoreductase</keyword>